<protein>
    <submittedName>
        <fullName evidence="1">Uncharacterized protein</fullName>
    </submittedName>
</protein>
<organism evidence="1 2">
    <name type="scientific">Sinorhizobium meliloti (strain SM11)</name>
    <dbReference type="NCBI Taxonomy" id="707241"/>
    <lineage>
        <taxon>Bacteria</taxon>
        <taxon>Pseudomonadati</taxon>
        <taxon>Pseudomonadota</taxon>
        <taxon>Alphaproteobacteria</taxon>
        <taxon>Hyphomicrobiales</taxon>
        <taxon>Rhizobiaceae</taxon>
        <taxon>Sinorhizobium/Ensifer group</taxon>
        <taxon>Sinorhizobium</taxon>
    </lineage>
</organism>
<gene>
    <name evidence="1" type="ordered locus">SM11_pC0312</name>
</gene>
<evidence type="ECO:0000313" key="2">
    <source>
        <dbReference type="Proteomes" id="UP000009045"/>
    </source>
</evidence>
<reference evidence="1 2" key="1">
    <citation type="journal article" date="2011" name="J. Biotechnol.">
        <title>The complete genome sequence of the dominant Sinorhizobium meliloti field isolate SM11 extends the S. meliloti pan-genome.</title>
        <authorList>
            <person name="Schneiker-Bekel S."/>
            <person name="Wibberg D."/>
            <person name="Bekel T."/>
            <person name="Blom J."/>
            <person name="Linke B."/>
            <person name="Neuweger H."/>
            <person name="Stiens M."/>
            <person name="Vorholter F.J."/>
            <person name="Weidner S."/>
            <person name="Goesmann A."/>
            <person name="Puhler A."/>
            <person name="Schluter A."/>
        </authorList>
    </citation>
    <scope>NUCLEOTIDE SEQUENCE [LARGE SCALE GENOMIC DNA]</scope>
    <source>
        <strain evidence="1 2">SM11</strain>
        <plasmid evidence="2">pSmeSM11c</plasmid>
    </source>
</reference>
<dbReference type="HOGENOM" id="CLU_3296598_0_0_5"/>
<geneLocation type="plasmid" evidence="1 2">
    <name>pSmeSM11c</name>
</geneLocation>
<accession>F7XC94</accession>
<proteinExistence type="predicted"/>
<dbReference type="KEGG" id="smx:SM11_pC0312"/>
<dbReference type="EMBL" id="CP001831">
    <property type="protein sequence ID" value="AEH81385.1"/>
    <property type="molecule type" value="Genomic_DNA"/>
</dbReference>
<keyword evidence="1" id="KW-0614">Plasmid</keyword>
<name>F7XC94_SINMM</name>
<evidence type="ECO:0000313" key="1">
    <source>
        <dbReference type="EMBL" id="AEH81385.1"/>
    </source>
</evidence>
<dbReference type="AlphaFoldDB" id="F7XC94"/>
<sequence length="40" mass="4441">MLTFNRDNSVRERLVYDAGVADDEPTTFAVRQGSPDGNIL</sequence>
<dbReference type="Proteomes" id="UP000009045">
    <property type="component" value="Plasmid pSmeSM11c"/>
</dbReference>